<dbReference type="InterPro" id="IPR046357">
    <property type="entry name" value="PPIase_dom_sf"/>
</dbReference>
<evidence type="ECO:0000256" key="6">
    <source>
        <dbReference type="ARBA" id="ARBA00030642"/>
    </source>
</evidence>
<dbReference type="SUPFAM" id="SSF109998">
    <property type="entry name" value="Triger factor/SurA peptide-binding domain-like"/>
    <property type="match status" value="1"/>
</dbReference>
<evidence type="ECO:0000313" key="11">
    <source>
        <dbReference type="EMBL" id="TMV07145.1"/>
    </source>
</evidence>
<dbReference type="InterPro" id="IPR050245">
    <property type="entry name" value="PrsA_foldase"/>
</dbReference>
<proteinExistence type="inferred from homology"/>
<dbReference type="RefSeq" id="WP_138843128.1">
    <property type="nucleotide sequence ID" value="NZ_VCPD01000004.1"/>
</dbReference>
<evidence type="ECO:0000256" key="4">
    <source>
        <dbReference type="ARBA" id="ARBA00018370"/>
    </source>
</evidence>
<evidence type="ECO:0000256" key="5">
    <source>
        <dbReference type="ARBA" id="ARBA00023110"/>
    </source>
</evidence>
<evidence type="ECO:0000256" key="7">
    <source>
        <dbReference type="ARBA" id="ARBA00031484"/>
    </source>
</evidence>
<feature type="domain" description="PpiC" evidence="10">
    <location>
        <begin position="135"/>
        <end position="224"/>
    </location>
</feature>
<evidence type="ECO:0000256" key="2">
    <source>
        <dbReference type="ARBA" id="ARBA00007656"/>
    </source>
</evidence>
<dbReference type="GO" id="GO:0016853">
    <property type="term" value="F:isomerase activity"/>
    <property type="evidence" value="ECO:0007669"/>
    <property type="project" value="UniProtKB-KW"/>
</dbReference>
<dbReference type="SUPFAM" id="SSF54534">
    <property type="entry name" value="FKBP-like"/>
    <property type="match status" value="1"/>
</dbReference>
<comment type="catalytic activity">
    <reaction evidence="1">
        <text>[protein]-peptidylproline (omega=180) = [protein]-peptidylproline (omega=0)</text>
        <dbReference type="Rhea" id="RHEA:16237"/>
        <dbReference type="Rhea" id="RHEA-COMP:10747"/>
        <dbReference type="Rhea" id="RHEA-COMP:10748"/>
        <dbReference type="ChEBI" id="CHEBI:83833"/>
        <dbReference type="ChEBI" id="CHEBI:83834"/>
        <dbReference type="EC" id="5.2.1.8"/>
    </reaction>
</comment>
<evidence type="ECO:0000256" key="9">
    <source>
        <dbReference type="SAM" id="SignalP"/>
    </source>
</evidence>
<dbReference type="PANTHER" id="PTHR47245:SF2">
    <property type="entry name" value="PEPTIDYL-PROLYL CIS-TRANS ISOMERASE HP_0175-RELATED"/>
    <property type="match status" value="1"/>
</dbReference>
<dbReference type="EMBL" id="VCPD01000004">
    <property type="protein sequence ID" value="TMV07145.1"/>
    <property type="molecule type" value="Genomic_DNA"/>
</dbReference>
<keyword evidence="9" id="KW-0732">Signal</keyword>
<dbReference type="EC" id="5.2.1.8" evidence="3"/>
<name>A0ABY2WXB4_9RHOB</name>
<evidence type="ECO:0000259" key="10">
    <source>
        <dbReference type="PROSITE" id="PS50198"/>
    </source>
</evidence>
<dbReference type="InterPro" id="IPR000297">
    <property type="entry name" value="PPIase_PpiC"/>
</dbReference>
<keyword evidence="8 11" id="KW-0413">Isomerase</keyword>
<comment type="similarity">
    <text evidence="2">Belongs to the PpiC/parvulin rotamase family.</text>
</comment>
<protein>
    <recommendedName>
        <fullName evidence="4">Parvulin-like PPIase</fullName>
        <ecNumber evidence="3">5.2.1.8</ecNumber>
    </recommendedName>
    <alternativeName>
        <fullName evidence="6">Peptidyl-prolyl cis-trans isomerase plp</fullName>
    </alternativeName>
    <alternativeName>
        <fullName evidence="7">Rotamase plp</fullName>
    </alternativeName>
</protein>
<evidence type="ECO:0000256" key="3">
    <source>
        <dbReference type="ARBA" id="ARBA00013194"/>
    </source>
</evidence>
<comment type="caution">
    <text evidence="11">The sequence shown here is derived from an EMBL/GenBank/DDBJ whole genome shotgun (WGS) entry which is preliminary data.</text>
</comment>
<evidence type="ECO:0000256" key="1">
    <source>
        <dbReference type="ARBA" id="ARBA00000971"/>
    </source>
</evidence>
<organism evidence="11 12">
    <name type="scientific">Ruegeria sediminis</name>
    <dbReference type="NCBI Taxonomy" id="2583820"/>
    <lineage>
        <taxon>Bacteria</taxon>
        <taxon>Pseudomonadati</taxon>
        <taxon>Pseudomonadota</taxon>
        <taxon>Alphaproteobacteria</taxon>
        <taxon>Rhodobacterales</taxon>
        <taxon>Roseobacteraceae</taxon>
        <taxon>Ruegeria</taxon>
    </lineage>
</organism>
<keyword evidence="12" id="KW-1185">Reference proteome</keyword>
<evidence type="ECO:0000313" key="12">
    <source>
        <dbReference type="Proteomes" id="UP001193035"/>
    </source>
</evidence>
<dbReference type="PROSITE" id="PS50198">
    <property type="entry name" value="PPIC_PPIASE_2"/>
    <property type="match status" value="1"/>
</dbReference>
<keyword evidence="5 8" id="KW-0697">Rotamase</keyword>
<reference evidence="11 12" key="1">
    <citation type="submission" date="2019-05" db="EMBL/GenBank/DDBJ databases">
        <title>Ruegeria sp. nov., isolated from tidal flat.</title>
        <authorList>
            <person name="Kim W."/>
        </authorList>
    </citation>
    <scope>NUCLEOTIDE SEQUENCE [LARGE SCALE GENOMIC DNA]</scope>
    <source>
        <strain evidence="11 12">CAU 1488</strain>
    </source>
</reference>
<accession>A0ABY2WXB4</accession>
<dbReference type="InterPro" id="IPR027304">
    <property type="entry name" value="Trigger_fact/SurA_dom_sf"/>
</dbReference>
<evidence type="ECO:0000256" key="8">
    <source>
        <dbReference type="PROSITE-ProRule" id="PRU00278"/>
    </source>
</evidence>
<dbReference type="Pfam" id="PF00639">
    <property type="entry name" value="Rotamase"/>
    <property type="match status" value="1"/>
</dbReference>
<dbReference type="Proteomes" id="UP001193035">
    <property type="component" value="Unassembled WGS sequence"/>
</dbReference>
<gene>
    <name evidence="11" type="ORF">FGK63_13645</name>
</gene>
<sequence length="283" mass="30609">MPKGFTFLPSLALAIGMALPLAAETNADADTVVARVNGDEITLGHMIIARASLPPQYQEIEDKVLYDAILDQLIQQSLLKQVQGGEMPKHVALALENESRSLLAAETIEAILREALTEEALQAAYDEKYADGFGGDEYNASHILVETEEEAKAIKADLDGGADFAETAKEKSTGPSGPNGGELGWFGLGAMVPEFEQAVVALEKGQISEPVQTQFGWHVVILNDKRKATAPELEQVRGELAQQLQQEAIQARVDELTKAGEIERPELEGVGPEVLRQLDLVQE</sequence>
<feature type="signal peptide" evidence="9">
    <location>
        <begin position="1"/>
        <end position="23"/>
    </location>
</feature>
<feature type="chain" id="PRO_5045267157" description="Parvulin-like PPIase" evidence="9">
    <location>
        <begin position="24"/>
        <end position="283"/>
    </location>
</feature>
<dbReference type="PANTHER" id="PTHR47245">
    <property type="entry name" value="PEPTIDYLPROLYL ISOMERASE"/>
    <property type="match status" value="1"/>
</dbReference>
<dbReference type="Gene3D" id="3.10.50.40">
    <property type="match status" value="1"/>
</dbReference>